<gene>
    <name evidence="3" type="ORF">TQ35_006025</name>
    <name evidence="2" type="ORF">TQ35_02975</name>
</gene>
<dbReference type="InterPro" id="IPR043998">
    <property type="entry name" value="Put_Metallopep"/>
</dbReference>
<proteinExistence type="predicted"/>
<dbReference type="EMBL" id="JZWS02000004">
    <property type="protein sequence ID" value="MCL7344115.1"/>
    <property type="molecule type" value="Genomic_DNA"/>
</dbReference>
<organism evidence="2">
    <name type="scientific">Candidatus Aramenus sulfurataquae</name>
    <dbReference type="NCBI Taxonomy" id="1326980"/>
    <lineage>
        <taxon>Archaea</taxon>
        <taxon>Thermoproteota</taxon>
        <taxon>Thermoprotei</taxon>
        <taxon>Sulfolobales</taxon>
        <taxon>Sulfolobaceae</taxon>
        <taxon>Candidatus Aramenus</taxon>
    </lineage>
</organism>
<dbReference type="Pfam" id="PF18894">
    <property type="entry name" value="PhageMetallopep"/>
    <property type="match status" value="1"/>
</dbReference>
<accession>A0A0F2LRW4</accession>
<reference evidence="2" key="1">
    <citation type="submission" date="2015-03" db="EMBL/GenBank/DDBJ databases">
        <title>Metagenome Sequencing of an Archaeal-Dominated Microbial Community from a Hot Spring at the Los Azufres Geothermal Field, Mexico.</title>
        <authorList>
            <person name="Servin-Garciduenas L.E."/>
            <person name="Martinez-Romero E."/>
        </authorList>
    </citation>
    <scope>NUCLEOTIDE SEQUENCE [LARGE SCALE GENOMIC DNA]</scope>
    <source>
        <strain evidence="2">AZ1-454</strain>
    </source>
</reference>
<reference evidence="3" key="2">
    <citation type="submission" date="2022-05" db="EMBL/GenBank/DDBJ databases">
        <title>Metagenome Sequencing of an Archaeal-Dominated Microbial Community from a Hot Spring at the Los Azufres Geothermal Field, Mexico.</title>
        <authorList>
            <person name="Marin-Paredes R."/>
            <person name="Martinez-Romero E."/>
            <person name="Servin-Garciduenas L.E."/>
        </authorList>
    </citation>
    <scope>NUCLEOTIDE SEQUENCE</scope>
    <source>
        <strain evidence="3">AZ1-454</strain>
    </source>
</reference>
<name>A0A0F2LRW4_9CREN</name>
<evidence type="ECO:0000259" key="1">
    <source>
        <dbReference type="Pfam" id="PF18894"/>
    </source>
</evidence>
<evidence type="ECO:0000313" key="2">
    <source>
        <dbReference type="EMBL" id="KJR79230.1"/>
    </source>
</evidence>
<sequence>MDLEKAEDVRRLAEEINRRVGLGLDLTRVEFLRSRGARTKAVARTLSLPPQWRFVIGEEKVYIVEVISEKFDPLECVDRAFVVLHELLHIPKRMGGGLRSHNSKEFKRVGRLMRKLDNICDTPKS</sequence>
<dbReference type="EMBL" id="JZWS01000015">
    <property type="protein sequence ID" value="KJR79230.1"/>
    <property type="molecule type" value="Genomic_DNA"/>
</dbReference>
<feature type="domain" description="Putative phage metallopeptidase" evidence="1">
    <location>
        <begin position="2"/>
        <end position="118"/>
    </location>
</feature>
<comment type="caution">
    <text evidence="2">The sequence shown here is derived from an EMBL/GenBank/DDBJ whole genome shotgun (WGS) entry which is preliminary data.</text>
</comment>
<evidence type="ECO:0000313" key="3">
    <source>
        <dbReference type="EMBL" id="MCL7344115.1"/>
    </source>
</evidence>
<protein>
    <submittedName>
        <fullName evidence="2">Metallopeptidase</fullName>
    </submittedName>
</protein>
<dbReference type="AlphaFoldDB" id="A0A0F2LRW4"/>